<organism evidence="2 3">
    <name type="scientific">Shimia marina</name>
    <dbReference type="NCBI Taxonomy" id="321267"/>
    <lineage>
        <taxon>Bacteria</taxon>
        <taxon>Pseudomonadati</taxon>
        <taxon>Pseudomonadota</taxon>
        <taxon>Alphaproteobacteria</taxon>
        <taxon>Rhodobacterales</taxon>
        <taxon>Roseobacteraceae</taxon>
    </lineage>
</organism>
<dbReference type="EMBL" id="CYPW01000027">
    <property type="protein sequence ID" value="CUH53168.1"/>
    <property type="molecule type" value="Genomic_DNA"/>
</dbReference>
<dbReference type="GO" id="GO:0016853">
    <property type="term" value="F:isomerase activity"/>
    <property type="evidence" value="ECO:0007669"/>
    <property type="project" value="UniProtKB-KW"/>
</dbReference>
<dbReference type="InterPro" id="IPR014748">
    <property type="entry name" value="Enoyl-CoA_hydra_C"/>
</dbReference>
<accession>A0A0P1ESN4</accession>
<dbReference type="AlphaFoldDB" id="A0A0P1ESN4"/>
<dbReference type="Proteomes" id="UP000054823">
    <property type="component" value="Unassembled WGS sequence"/>
</dbReference>
<evidence type="ECO:0000256" key="1">
    <source>
        <dbReference type="ARBA" id="ARBA00005254"/>
    </source>
</evidence>
<proteinExistence type="inferred from homology"/>
<name>A0A0P1ESN4_9RHOB</name>
<dbReference type="PANTHER" id="PTHR43802">
    <property type="entry name" value="ENOYL-COA HYDRATASE"/>
    <property type="match status" value="1"/>
</dbReference>
<dbReference type="RefSeq" id="WP_058240354.1">
    <property type="nucleotide sequence ID" value="NZ_CYPW01000027.1"/>
</dbReference>
<reference evidence="2 3" key="1">
    <citation type="submission" date="2015-09" db="EMBL/GenBank/DDBJ databases">
        <authorList>
            <consortium name="Swine Surveillance"/>
        </authorList>
    </citation>
    <scope>NUCLEOTIDE SEQUENCE [LARGE SCALE GENOMIC DNA]</scope>
    <source>
        <strain evidence="2 3">CECT 7688</strain>
    </source>
</reference>
<dbReference type="Pfam" id="PF00378">
    <property type="entry name" value="ECH_1"/>
    <property type="match status" value="1"/>
</dbReference>
<keyword evidence="3" id="KW-1185">Reference proteome</keyword>
<dbReference type="PANTHER" id="PTHR43802:SF1">
    <property type="entry name" value="IP11341P-RELATED"/>
    <property type="match status" value="1"/>
</dbReference>
<evidence type="ECO:0000313" key="3">
    <source>
        <dbReference type="Proteomes" id="UP000054823"/>
    </source>
</evidence>
<dbReference type="SUPFAM" id="SSF52096">
    <property type="entry name" value="ClpP/crotonase"/>
    <property type="match status" value="1"/>
</dbReference>
<dbReference type="Gene3D" id="1.10.12.10">
    <property type="entry name" value="Lyase 2-enoyl-coa Hydratase, Chain A, domain 2"/>
    <property type="match status" value="1"/>
</dbReference>
<dbReference type="EC" id="5.3.3.18" evidence="2"/>
<protein>
    <submittedName>
        <fullName evidence="2">1,2-epoxyphenylacetyl-CoA isomerase</fullName>
        <ecNumber evidence="2">5.3.3.18</ecNumber>
    </submittedName>
</protein>
<dbReference type="Gene3D" id="3.90.226.10">
    <property type="entry name" value="2-enoyl-CoA Hydratase, Chain A, domain 1"/>
    <property type="match status" value="1"/>
</dbReference>
<gene>
    <name evidence="2" type="primary">paaG_1</name>
    <name evidence="2" type="ORF">SHM7688_02620</name>
</gene>
<evidence type="ECO:0000313" key="2">
    <source>
        <dbReference type="EMBL" id="CUH53168.1"/>
    </source>
</evidence>
<comment type="similarity">
    <text evidence="1">Belongs to the enoyl-CoA hydratase/isomerase family.</text>
</comment>
<dbReference type="STRING" id="321267.SHM7688_02620"/>
<dbReference type="InterPro" id="IPR029045">
    <property type="entry name" value="ClpP/crotonase-like_dom_sf"/>
</dbReference>
<dbReference type="CDD" id="cd06558">
    <property type="entry name" value="crotonase-like"/>
    <property type="match status" value="1"/>
</dbReference>
<sequence>MTTPPIIKERIGHTMVVTLNDPDRLNPISASTREALSEVLVEVEADPSFRAIILTGAGGNFSSGGDISAMDAPMRLKRINFEHVKRMVNQITGASVPVIAAVEGWAAGAGLALAMLCDTVVASESARFMSAFPKIGLIPDYGLLASLPARVGQARARQIMLYANPLTADTALSYGMIDEMVEDGTALKAALELTEHLNTLAPEALRAIKAFDSGRLDHALDYERNVQPQLMASDNAKEGRAAFFEKRASNFTAS</sequence>
<dbReference type="InterPro" id="IPR001753">
    <property type="entry name" value="Enoyl-CoA_hydra/iso"/>
</dbReference>
<keyword evidence="2" id="KW-0413">Isomerase</keyword>